<gene>
    <name evidence="1" type="ORF">MVEN_01278200</name>
</gene>
<proteinExistence type="predicted"/>
<name>A0A8H6Y6J4_9AGAR</name>
<sequence>MTTVGTKRRAIVAMPSAAQFDDFYCTEEDAREPVDAVLHWLSDCTEETQADRLNYLEQTIFHKLHFNTDKVNKFKKLKADRLPAFSDMKWDHLAPVYELGSSFRLLSPKSQESYVVPICYLPFHLHRRFKAEGWLKMDVNGDVETQSTEAGIVNLGAYAIESVLSLFSGRIISRSEVFLPKSLFSRGGRVEYQFFTLGNTLVVVGEFKLGNLTNDNAAQLFAEMISAAEANKSRYQRVHGMLSDMDSHFFYSYNPQNHKFTQGLHFTTKANRRILRLNNMVPVINFLFSVCLDAMKDWTYFTKDFCASRRNTTDISSTNVEEVKALPTPPDLERPAQERKSLPLWNESYELIRQAQERMQFSPEETLTVKLINERGDAGLELLYDSMNCLPRLSSLEKGLGPKTFSQLTVLIDTESAKDEPKAVVLWQEELERMREEIKLN</sequence>
<comment type="caution">
    <text evidence="1">The sequence shown here is derived from an EMBL/GenBank/DDBJ whole genome shotgun (WGS) entry which is preliminary data.</text>
</comment>
<reference evidence="1" key="1">
    <citation type="submission" date="2020-05" db="EMBL/GenBank/DDBJ databases">
        <title>Mycena genomes resolve the evolution of fungal bioluminescence.</title>
        <authorList>
            <person name="Tsai I.J."/>
        </authorList>
    </citation>
    <scope>NUCLEOTIDE SEQUENCE</scope>
    <source>
        <strain evidence="1">CCC161011</strain>
    </source>
</reference>
<organism evidence="1 2">
    <name type="scientific">Mycena venus</name>
    <dbReference type="NCBI Taxonomy" id="2733690"/>
    <lineage>
        <taxon>Eukaryota</taxon>
        <taxon>Fungi</taxon>
        <taxon>Dikarya</taxon>
        <taxon>Basidiomycota</taxon>
        <taxon>Agaricomycotina</taxon>
        <taxon>Agaricomycetes</taxon>
        <taxon>Agaricomycetidae</taxon>
        <taxon>Agaricales</taxon>
        <taxon>Marasmiineae</taxon>
        <taxon>Mycenaceae</taxon>
        <taxon>Mycena</taxon>
    </lineage>
</organism>
<keyword evidence="2" id="KW-1185">Reference proteome</keyword>
<evidence type="ECO:0000313" key="2">
    <source>
        <dbReference type="Proteomes" id="UP000620124"/>
    </source>
</evidence>
<accession>A0A8H6Y6J4</accession>
<evidence type="ECO:0000313" key="1">
    <source>
        <dbReference type="EMBL" id="KAF7353101.1"/>
    </source>
</evidence>
<dbReference type="AlphaFoldDB" id="A0A8H6Y6J4"/>
<dbReference type="Proteomes" id="UP000620124">
    <property type="component" value="Unassembled WGS sequence"/>
</dbReference>
<dbReference type="OrthoDB" id="3248548at2759"/>
<protein>
    <submittedName>
        <fullName evidence="1">Uncharacterized protein</fullName>
    </submittedName>
</protein>
<dbReference type="EMBL" id="JACAZI010000009">
    <property type="protein sequence ID" value="KAF7353101.1"/>
    <property type="molecule type" value="Genomic_DNA"/>
</dbReference>